<reference evidence="9" key="1">
    <citation type="submission" date="2021-08" db="EMBL/GenBank/DDBJ databases">
        <title>Genome of a novel bacterium of the phylum Verrucomicrobia, Oleiharenicola sp. KSB-15.</title>
        <authorList>
            <person name="Chung J.-H."/>
            <person name="Ahn J.-H."/>
            <person name="Yoon Y."/>
            <person name="Kim D.-Y."/>
            <person name="An S.-H."/>
            <person name="Park I."/>
            <person name="Yeon J."/>
        </authorList>
    </citation>
    <scope>NUCLEOTIDE SEQUENCE</scope>
    <source>
        <strain evidence="9">KSB-15</strain>
    </source>
</reference>
<dbReference type="Gene3D" id="1.10.10.60">
    <property type="entry name" value="Homeodomain-like"/>
    <property type="match status" value="1"/>
</dbReference>
<dbReference type="Gene3D" id="1.10.8.60">
    <property type="match status" value="1"/>
</dbReference>
<sequence length="444" mass="48180">MRVLIVDDEPAIRRTTRIAVEAAGHAGVEAPNAARALKAVEETPFDVCFLDVKLGQDDGLEVLQRLLAVAPSLAVVMFTAYANVATAVEAMRRGAFDFIPKPFTPEQIRGVLGKVTKTRALETRVEQLEAQIASEAPAIDVSSAEPGPQRALQIAFKAAESNATILILGPSGTGKSVLAREVHRRSAQRDAAFVTVHCPSLSRELLESELFGHVKGAFTGAITDTIGKVAAAEGGTLFLDEIGEIPLEIQPKLLRLLQEREYERVGETKPRHANVRLIAATNRALAEEVKAGRFREDLFYRLNVISVTLPGLRERPGDLQRFAANYLAFFAASLGKPVKAFSPVVAAAFAGYEWPGNLRELRNVIERAVILAPGDTIELNDLPEQFHGPASAVITVGSRVSLDDLEGEHIRRVLQSARNLDDAAKTLGIDPATLYRKRQKLGLI</sequence>
<evidence type="ECO:0000313" key="10">
    <source>
        <dbReference type="Proteomes" id="UP000825051"/>
    </source>
</evidence>
<dbReference type="PROSITE" id="PS00676">
    <property type="entry name" value="SIGMA54_INTERACT_2"/>
    <property type="match status" value="1"/>
</dbReference>
<evidence type="ECO:0000256" key="2">
    <source>
        <dbReference type="ARBA" id="ARBA00022840"/>
    </source>
</evidence>
<evidence type="ECO:0000259" key="7">
    <source>
        <dbReference type="PROSITE" id="PS50045"/>
    </source>
</evidence>
<evidence type="ECO:0000313" key="9">
    <source>
        <dbReference type="EMBL" id="QYM79413.1"/>
    </source>
</evidence>
<proteinExistence type="predicted"/>
<dbReference type="PROSITE" id="PS50110">
    <property type="entry name" value="RESPONSE_REGULATORY"/>
    <property type="match status" value="1"/>
</dbReference>
<dbReference type="FunFam" id="3.40.50.300:FF:000006">
    <property type="entry name" value="DNA-binding transcriptional regulator NtrC"/>
    <property type="match status" value="1"/>
</dbReference>
<dbReference type="CDD" id="cd00009">
    <property type="entry name" value="AAA"/>
    <property type="match status" value="1"/>
</dbReference>
<dbReference type="GO" id="GO:0043565">
    <property type="term" value="F:sequence-specific DNA binding"/>
    <property type="evidence" value="ECO:0007669"/>
    <property type="project" value="InterPro"/>
</dbReference>
<dbReference type="InterPro" id="IPR027417">
    <property type="entry name" value="P-loop_NTPase"/>
</dbReference>
<keyword evidence="1" id="KW-0547">Nucleotide-binding</keyword>
<dbReference type="SUPFAM" id="SSF46689">
    <property type="entry name" value="Homeodomain-like"/>
    <property type="match status" value="1"/>
</dbReference>
<evidence type="ECO:0000259" key="8">
    <source>
        <dbReference type="PROSITE" id="PS50110"/>
    </source>
</evidence>
<accession>A0A8F9TX77</accession>
<dbReference type="Pfam" id="PF02954">
    <property type="entry name" value="HTH_8"/>
    <property type="match status" value="1"/>
</dbReference>
<dbReference type="InterPro" id="IPR025943">
    <property type="entry name" value="Sigma_54_int_dom_ATP-bd_2"/>
</dbReference>
<dbReference type="PROSITE" id="PS50045">
    <property type="entry name" value="SIGMA54_INTERACT_4"/>
    <property type="match status" value="1"/>
</dbReference>
<dbReference type="Proteomes" id="UP000825051">
    <property type="component" value="Chromosome"/>
</dbReference>
<dbReference type="PANTHER" id="PTHR32071">
    <property type="entry name" value="TRANSCRIPTIONAL REGULATORY PROTEIN"/>
    <property type="match status" value="1"/>
</dbReference>
<dbReference type="Gene3D" id="3.40.50.2300">
    <property type="match status" value="1"/>
</dbReference>
<name>A0A8F9TX77_9BACT</name>
<dbReference type="KEGG" id="ole:K0B96_01990"/>
<keyword evidence="2" id="KW-0067">ATP-binding</keyword>
<dbReference type="InterPro" id="IPR009057">
    <property type="entry name" value="Homeodomain-like_sf"/>
</dbReference>
<dbReference type="SUPFAM" id="SSF52172">
    <property type="entry name" value="CheY-like"/>
    <property type="match status" value="1"/>
</dbReference>
<dbReference type="GO" id="GO:0005524">
    <property type="term" value="F:ATP binding"/>
    <property type="evidence" value="ECO:0007669"/>
    <property type="project" value="UniProtKB-KW"/>
</dbReference>
<dbReference type="RefSeq" id="WP_220163248.1">
    <property type="nucleotide sequence ID" value="NZ_CP080507.1"/>
</dbReference>
<dbReference type="PANTHER" id="PTHR32071:SF113">
    <property type="entry name" value="ALGINATE BIOSYNTHESIS TRANSCRIPTIONAL REGULATORY PROTEIN ALGB"/>
    <property type="match status" value="1"/>
</dbReference>
<dbReference type="InterPro" id="IPR058031">
    <property type="entry name" value="AAA_lid_NorR"/>
</dbReference>
<dbReference type="InterPro" id="IPR025944">
    <property type="entry name" value="Sigma_54_int_dom_CS"/>
</dbReference>
<evidence type="ECO:0000256" key="1">
    <source>
        <dbReference type="ARBA" id="ARBA00022741"/>
    </source>
</evidence>
<dbReference type="Pfam" id="PF00158">
    <property type="entry name" value="Sigma54_activat"/>
    <property type="match status" value="1"/>
</dbReference>
<keyword evidence="5" id="KW-0804">Transcription</keyword>
<keyword evidence="4" id="KW-0238">DNA-binding</keyword>
<dbReference type="Gene3D" id="3.40.50.300">
    <property type="entry name" value="P-loop containing nucleotide triphosphate hydrolases"/>
    <property type="match status" value="1"/>
</dbReference>
<keyword evidence="10" id="KW-1185">Reference proteome</keyword>
<gene>
    <name evidence="9" type="ORF">K0B96_01990</name>
</gene>
<dbReference type="InterPro" id="IPR011006">
    <property type="entry name" value="CheY-like_superfamily"/>
</dbReference>
<evidence type="ECO:0000256" key="6">
    <source>
        <dbReference type="PROSITE-ProRule" id="PRU00169"/>
    </source>
</evidence>
<dbReference type="AlphaFoldDB" id="A0A8F9TX77"/>
<dbReference type="InterPro" id="IPR003593">
    <property type="entry name" value="AAA+_ATPase"/>
</dbReference>
<evidence type="ECO:0000256" key="5">
    <source>
        <dbReference type="ARBA" id="ARBA00023163"/>
    </source>
</evidence>
<protein>
    <submittedName>
        <fullName evidence="9">Sigma-54 dependent transcriptional regulator</fullName>
    </submittedName>
</protein>
<dbReference type="GO" id="GO:0000160">
    <property type="term" value="P:phosphorelay signal transduction system"/>
    <property type="evidence" value="ECO:0007669"/>
    <property type="project" value="InterPro"/>
</dbReference>
<dbReference type="InterPro" id="IPR002197">
    <property type="entry name" value="HTH_Fis"/>
</dbReference>
<dbReference type="SMART" id="SM00448">
    <property type="entry name" value="REC"/>
    <property type="match status" value="1"/>
</dbReference>
<feature type="domain" description="Sigma-54 factor interaction" evidence="7">
    <location>
        <begin position="141"/>
        <end position="370"/>
    </location>
</feature>
<keyword evidence="3" id="KW-0805">Transcription regulation</keyword>
<feature type="domain" description="Response regulatory" evidence="8">
    <location>
        <begin position="2"/>
        <end position="116"/>
    </location>
</feature>
<evidence type="ECO:0000256" key="3">
    <source>
        <dbReference type="ARBA" id="ARBA00023015"/>
    </source>
</evidence>
<dbReference type="EMBL" id="CP080507">
    <property type="protein sequence ID" value="QYM79413.1"/>
    <property type="molecule type" value="Genomic_DNA"/>
</dbReference>
<dbReference type="Pfam" id="PF00072">
    <property type="entry name" value="Response_reg"/>
    <property type="match status" value="1"/>
</dbReference>
<dbReference type="InterPro" id="IPR002078">
    <property type="entry name" value="Sigma_54_int"/>
</dbReference>
<keyword evidence="6" id="KW-0597">Phosphoprotein</keyword>
<feature type="modified residue" description="4-aspartylphosphate" evidence="6">
    <location>
        <position position="51"/>
    </location>
</feature>
<dbReference type="Pfam" id="PF25601">
    <property type="entry name" value="AAA_lid_14"/>
    <property type="match status" value="1"/>
</dbReference>
<dbReference type="SMART" id="SM00382">
    <property type="entry name" value="AAA"/>
    <property type="match status" value="1"/>
</dbReference>
<dbReference type="InterPro" id="IPR001789">
    <property type="entry name" value="Sig_transdc_resp-reg_receiver"/>
</dbReference>
<dbReference type="SUPFAM" id="SSF52540">
    <property type="entry name" value="P-loop containing nucleoside triphosphate hydrolases"/>
    <property type="match status" value="1"/>
</dbReference>
<dbReference type="PROSITE" id="PS00688">
    <property type="entry name" value="SIGMA54_INTERACT_3"/>
    <property type="match status" value="1"/>
</dbReference>
<evidence type="ECO:0000256" key="4">
    <source>
        <dbReference type="ARBA" id="ARBA00023125"/>
    </source>
</evidence>
<dbReference type="GO" id="GO:0006355">
    <property type="term" value="P:regulation of DNA-templated transcription"/>
    <property type="evidence" value="ECO:0007669"/>
    <property type="project" value="InterPro"/>
</dbReference>
<organism evidence="9 10">
    <name type="scientific">Horticoccus luteus</name>
    <dbReference type="NCBI Taxonomy" id="2862869"/>
    <lineage>
        <taxon>Bacteria</taxon>
        <taxon>Pseudomonadati</taxon>
        <taxon>Verrucomicrobiota</taxon>
        <taxon>Opitutia</taxon>
        <taxon>Opitutales</taxon>
        <taxon>Opitutaceae</taxon>
        <taxon>Horticoccus</taxon>
    </lineage>
</organism>